<name>A0A699T012_TANCI</name>
<organism evidence="2">
    <name type="scientific">Tanacetum cinerariifolium</name>
    <name type="common">Dalmatian daisy</name>
    <name type="synonym">Chrysanthemum cinerariifolium</name>
    <dbReference type="NCBI Taxonomy" id="118510"/>
    <lineage>
        <taxon>Eukaryota</taxon>
        <taxon>Viridiplantae</taxon>
        <taxon>Streptophyta</taxon>
        <taxon>Embryophyta</taxon>
        <taxon>Tracheophyta</taxon>
        <taxon>Spermatophyta</taxon>
        <taxon>Magnoliopsida</taxon>
        <taxon>eudicotyledons</taxon>
        <taxon>Gunneridae</taxon>
        <taxon>Pentapetalae</taxon>
        <taxon>asterids</taxon>
        <taxon>campanulids</taxon>
        <taxon>Asterales</taxon>
        <taxon>Asteraceae</taxon>
        <taxon>Asteroideae</taxon>
        <taxon>Anthemideae</taxon>
        <taxon>Anthemidinae</taxon>
        <taxon>Tanacetum</taxon>
    </lineage>
</organism>
<feature type="non-terminal residue" evidence="2">
    <location>
        <position position="1"/>
    </location>
</feature>
<dbReference type="AlphaFoldDB" id="A0A699T012"/>
<evidence type="ECO:0000256" key="1">
    <source>
        <dbReference type="SAM" id="MobiDB-lite"/>
    </source>
</evidence>
<protein>
    <submittedName>
        <fullName evidence="2">Uncharacterized protein</fullName>
    </submittedName>
</protein>
<gene>
    <name evidence="2" type="ORF">Tci_874722</name>
</gene>
<feature type="compositionally biased region" description="Low complexity" evidence="1">
    <location>
        <begin position="112"/>
        <end position="126"/>
    </location>
</feature>
<feature type="compositionally biased region" description="Low complexity" evidence="1">
    <location>
        <begin position="44"/>
        <end position="74"/>
    </location>
</feature>
<proteinExistence type="predicted"/>
<evidence type="ECO:0000313" key="2">
    <source>
        <dbReference type="EMBL" id="GFD02753.1"/>
    </source>
</evidence>
<feature type="non-terminal residue" evidence="2">
    <location>
        <position position="126"/>
    </location>
</feature>
<sequence length="126" mass="12595">QQSLTRSWINFYPTVELYTSISSPGHGSVVGDAGPDAARALPQAGPREAVAGAGPRAAGDAAGLGLPRLRAADGPQNRRGHGGRRSPAACHTEIGGAQPGLDAPKPGASEPGHAGQYRAGQGRAAT</sequence>
<dbReference type="EMBL" id="BKCJ011200217">
    <property type="protein sequence ID" value="GFD02753.1"/>
    <property type="molecule type" value="Genomic_DNA"/>
</dbReference>
<feature type="region of interest" description="Disordered" evidence="1">
    <location>
        <begin position="22"/>
        <end position="126"/>
    </location>
</feature>
<accession>A0A699T012</accession>
<reference evidence="2" key="1">
    <citation type="journal article" date="2019" name="Sci. Rep.">
        <title>Draft genome of Tanacetum cinerariifolium, the natural source of mosquito coil.</title>
        <authorList>
            <person name="Yamashiro T."/>
            <person name="Shiraishi A."/>
            <person name="Satake H."/>
            <person name="Nakayama K."/>
        </authorList>
    </citation>
    <scope>NUCLEOTIDE SEQUENCE</scope>
</reference>
<comment type="caution">
    <text evidence="2">The sequence shown here is derived from an EMBL/GenBank/DDBJ whole genome shotgun (WGS) entry which is preliminary data.</text>
</comment>